<name>D1NSW6_9BIFI</name>
<proteinExistence type="predicted"/>
<dbReference type="EMBL" id="JGYW01000004">
    <property type="protein sequence ID" value="KFI59219.1"/>
    <property type="molecule type" value="Genomic_DNA"/>
</dbReference>
<dbReference type="RefSeq" id="WP_006294283.1">
    <property type="nucleotide sequence ID" value="NZ_ABXB03000001.1"/>
</dbReference>
<evidence type="ECO:0000313" key="6">
    <source>
        <dbReference type="Proteomes" id="UP000029074"/>
    </source>
</evidence>
<comment type="caution">
    <text evidence="3">The sequence shown here is derived from an EMBL/GenBank/DDBJ whole genome shotgun (WGS) entry which is preliminary data.</text>
</comment>
<evidence type="ECO:0000313" key="5">
    <source>
        <dbReference type="Proteomes" id="UP000003656"/>
    </source>
</evidence>
<dbReference type="AlphaFoldDB" id="D1NSW6"/>
<keyword evidence="1" id="KW-0132">Cell division</keyword>
<gene>
    <name evidence="4" type="ORF">BGLCM_0811</name>
    <name evidence="3" type="ORF">BIFGAL_02876</name>
</gene>
<sequence length="300" mass="31900">MSAVTESVTQRMTLEQLAADNGFDLVPNYAGDVTITALVDDVESVIPGSLFIAQHPISRADINEIVNNGAYAMLLPESMKTELMAHGASQLQIPVLFANITTKQLAALASQLAGAPSDSVAVFALTGPNQELLADEAKEVARFLHMLGNPVGIINAEDSQSLERFIELNYPIDVLSMQRAMAVCAEDGAAAVIVTMDDATLDVDAMASVAVDVLACDGVPEPTRARDYMDQMAQRYGCAITKDTRLVMRTEESDTMALQAGVGPAQVRALSFAIAMGLAVGVRKSSIRSALRVAGEFHEQ</sequence>
<dbReference type="EMBL" id="ABXB03000001">
    <property type="protein sequence ID" value="EFA23768.1"/>
    <property type="molecule type" value="Genomic_DNA"/>
</dbReference>
<dbReference type="Proteomes" id="UP000029074">
    <property type="component" value="Unassembled WGS sequence"/>
</dbReference>
<dbReference type="InterPro" id="IPR035911">
    <property type="entry name" value="MurE/MurF_N"/>
</dbReference>
<evidence type="ECO:0000256" key="2">
    <source>
        <dbReference type="ARBA" id="ARBA00023306"/>
    </source>
</evidence>
<dbReference type="SUPFAM" id="SSF63418">
    <property type="entry name" value="MurE/MurF N-terminal domain"/>
    <property type="match status" value="1"/>
</dbReference>
<accession>D1NSW6</accession>
<evidence type="ECO:0000313" key="4">
    <source>
        <dbReference type="EMBL" id="KFI59219.1"/>
    </source>
</evidence>
<dbReference type="STRING" id="561180.BIFGAL_02876"/>
<dbReference type="GO" id="GO:0051301">
    <property type="term" value="P:cell division"/>
    <property type="evidence" value="ECO:0007669"/>
    <property type="project" value="UniProtKB-KW"/>
</dbReference>
<dbReference type="OrthoDB" id="3242635at2"/>
<evidence type="ECO:0000256" key="1">
    <source>
        <dbReference type="ARBA" id="ARBA00022618"/>
    </source>
</evidence>
<evidence type="ECO:0000313" key="3">
    <source>
        <dbReference type="EMBL" id="EFA23768.1"/>
    </source>
</evidence>
<protein>
    <submittedName>
        <fullName evidence="4">UDP-N-acetylmuramyl-tripeptide synthetase</fullName>
    </submittedName>
</protein>
<keyword evidence="6" id="KW-1185">Reference proteome</keyword>
<dbReference type="Proteomes" id="UP000003656">
    <property type="component" value="Unassembled WGS sequence"/>
</dbReference>
<dbReference type="eggNOG" id="COG0769">
    <property type="taxonomic scope" value="Bacteria"/>
</dbReference>
<reference evidence="3 5" key="1">
    <citation type="submission" date="2009-11" db="EMBL/GenBank/DDBJ databases">
        <authorList>
            <person name="Weinstock G."/>
            <person name="Sodergren E."/>
            <person name="Clifton S."/>
            <person name="Fulton L."/>
            <person name="Fulton B."/>
            <person name="Courtney L."/>
            <person name="Fronick C."/>
            <person name="Harrison M."/>
            <person name="Strong C."/>
            <person name="Farmer C."/>
            <person name="Delahaunty K."/>
            <person name="Markovic C."/>
            <person name="Hall O."/>
            <person name="Minx P."/>
            <person name="Tomlinson C."/>
            <person name="Mitreva M."/>
            <person name="Nelson J."/>
            <person name="Hou S."/>
            <person name="Wollam A."/>
            <person name="Pepin K.H."/>
            <person name="Johnson M."/>
            <person name="Bhonagiri V."/>
            <person name="Nash W.E."/>
            <person name="Warren W."/>
            <person name="Chinwalla A."/>
            <person name="Mardis E.R."/>
            <person name="Wilson R.K."/>
        </authorList>
    </citation>
    <scope>NUCLEOTIDE SEQUENCE [LARGE SCALE GENOMIC DNA]</scope>
    <source>
        <strain evidence="3 5">DSM 20093</strain>
    </source>
</reference>
<keyword evidence="2" id="KW-0131">Cell cycle</keyword>
<reference evidence="4 6" key="2">
    <citation type="submission" date="2014-03" db="EMBL/GenBank/DDBJ databases">
        <title>Genomics of Bifidobacteria.</title>
        <authorList>
            <person name="Ventura M."/>
            <person name="Milani C."/>
            <person name="Lugli G.A."/>
        </authorList>
    </citation>
    <scope>NUCLEOTIDE SEQUENCE [LARGE SCALE GENOMIC DNA]</scope>
    <source>
        <strain evidence="4 6">LMG 11596</strain>
    </source>
</reference>
<organism evidence="3 5">
    <name type="scientific">Bifidobacterium gallicum DSM 20093 = LMG 11596</name>
    <dbReference type="NCBI Taxonomy" id="561180"/>
    <lineage>
        <taxon>Bacteria</taxon>
        <taxon>Bacillati</taxon>
        <taxon>Actinomycetota</taxon>
        <taxon>Actinomycetes</taxon>
        <taxon>Bifidobacteriales</taxon>
        <taxon>Bifidobacteriaceae</taxon>
        <taxon>Bifidobacterium</taxon>
    </lineage>
</organism>